<feature type="region of interest" description="Disordered" evidence="11">
    <location>
        <begin position="1131"/>
        <end position="1157"/>
    </location>
</feature>
<evidence type="ECO:0000256" key="10">
    <source>
        <dbReference type="RuleBase" id="RU365011"/>
    </source>
</evidence>
<dbReference type="GeneID" id="24112589"/>
<feature type="region of interest" description="Disordered" evidence="11">
    <location>
        <begin position="1200"/>
        <end position="1228"/>
    </location>
</feature>
<dbReference type="EMBL" id="DF238832">
    <property type="protein sequence ID" value="GAC99723.1"/>
    <property type="molecule type" value="Genomic_DNA"/>
</dbReference>
<organism evidence="14 15">
    <name type="scientific">Pseudozyma hubeiensis (strain SY62)</name>
    <name type="common">Yeast</name>
    <dbReference type="NCBI Taxonomy" id="1305764"/>
    <lineage>
        <taxon>Eukaryota</taxon>
        <taxon>Fungi</taxon>
        <taxon>Dikarya</taxon>
        <taxon>Basidiomycota</taxon>
        <taxon>Ustilaginomycotina</taxon>
        <taxon>Ustilaginomycetes</taxon>
        <taxon>Ustilaginales</taxon>
        <taxon>Ustilaginaceae</taxon>
        <taxon>Pseudozyma</taxon>
    </lineage>
</organism>
<dbReference type="SUPFAM" id="SSF53474">
    <property type="entry name" value="alpha/beta-Hydrolases"/>
    <property type="match status" value="1"/>
</dbReference>
<accession>R9PEC9</accession>
<feature type="transmembrane region" description="Helical" evidence="10">
    <location>
        <begin position="1013"/>
        <end position="1034"/>
    </location>
</feature>
<dbReference type="STRING" id="1305764.R9PEC9"/>
<evidence type="ECO:0000256" key="1">
    <source>
        <dbReference type="ARBA" id="ARBA00004477"/>
    </source>
</evidence>
<dbReference type="InterPro" id="IPR040357">
    <property type="entry name" value="Vma22/CCDC115"/>
</dbReference>
<evidence type="ECO:0000256" key="9">
    <source>
        <dbReference type="ARBA" id="ARBA00023136"/>
    </source>
</evidence>
<comment type="function">
    <text evidence="10">Involved in inositol deacylation of GPI-anchored proteins which plays important roles in the quality control and ER-associated degradation of GPI-anchored proteins.</text>
</comment>
<dbReference type="HOGENOM" id="CLU_251631_0_0_1"/>
<feature type="transmembrane region" description="Helical" evidence="10">
    <location>
        <begin position="1086"/>
        <end position="1103"/>
    </location>
</feature>
<evidence type="ECO:0000256" key="8">
    <source>
        <dbReference type="ARBA" id="ARBA00022989"/>
    </source>
</evidence>
<dbReference type="RefSeq" id="XP_012193310.1">
    <property type="nucleotide sequence ID" value="XM_012337920.1"/>
</dbReference>
<evidence type="ECO:0000256" key="7">
    <source>
        <dbReference type="ARBA" id="ARBA00022927"/>
    </source>
</evidence>
<dbReference type="Proteomes" id="UP000014071">
    <property type="component" value="Unassembled WGS sequence"/>
</dbReference>
<dbReference type="EC" id="3.1.-.-" evidence="10"/>
<keyword evidence="15" id="KW-1185">Reference proteome</keyword>
<evidence type="ECO:0000256" key="4">
    <source>
        <dbReference type="ARBA" id="ARBA00022692"/>
    </source>
</evidence>
<feature type="region of interest" description="Disordered" evidence="11">
    <location>
        <begin position="1321"/>
        <end position="1388"/>
    </location>
</feature>
<feature type="transmembrane region" description="Helical" evidence="10">
    <location>
        <begin position="845"/>
        <end position="866"/>
    </location>
</feature>
<dbReference type="OrthoDB" id="348976at2759"/>
<dbReference type="PANTHER" id="PTHR15495:SF7">
    <property type="entry name" value="GPI INOSITOL-DEACYLASE"/>
    <property type="match status" value="1"/>
</dbReference>
<comment type="subcellular location">
    <subcellularLocation>
        <location evidence="1">Endoplasmic reticulum membrane</location>
        <topology evidence="1">Multi-pass membrane protein</topology>
    </subcellularLocation>
</comment>
<dbReference type="GO" id="GO:0070072">
    <property type="term" value="P:vacuolar proton-transporting V-type ATPase complex assembly"/>
    <property type="evidence" value="ECO:0007669"/>
    <property type="project" value="InterPro"/>
</dbReference>
<feature type="transmembrane region" description="Helical" evidence="10">
    <location>
        <begin position="12"/>
        <end position="29"/>
    </location>
</feature>
<dbReference type="InterPro" id="IPR029058">
    <property type="entry name" value="AB_hydrolase_fold"/>
</dbReference>
<evidence type="ECO:0000256" key="2">
    <source>
        <dbReference type="ARBA" id="ARBA00006931"/>
    </source>
</evidence>
<reference evidence="15" key="1">
    <citation type="journal article" date="2013" name="Genome Announc.">
        <title>Draft genome sequence of the basidiomycetous yeast-like fungus Pseudozyma hubeiensis SY62, which produces an abundant amount of the biosurfactant mannosylerythritol lipids.</title>
        <authorList>
            <person name="Konishi M."/>
            <person name="Hatada Y."/>
            <person name="Horiuchi J."/>
        </authorList>
    </citation>
    <scope>NUCLEOTIDE SEQUENCE [LARGE SCALE GENOMIC DNA]</scope>
    <source>
        <strain evidence="15">SY62</strain>
    </source>
</reference>
<feature type="transmembrane region" description="Helical" evidence="10">
    <location>
        <begin position="792"/>
        <end position="811"/>
    </location>
</feature>
<keyword evidence="9 10" id="KW-0472">Membrane</keyword>
<feature type="transmembrane region" description="Helical" evidence="10">
    <location>
        <begin position="902"/>
        <end position="928"/>
    </location>
</feature>
<feature type="transmembrane region" description="Helical" evidence="10">
    <location>
        <begin position="957"/>
        <end position="983"/>
    </location>
</feature>
<feature type="domain" description="GPI inositol-deacylase PGAP1-like alpha/beta" evidence="12">
    <location>
        <begin position="90"/>
        <end position="332"/>
    </location>
</feature>
<comment type="similarity">
    <text evidence="2 10">Belongs to the GPI inositol-deacylase family.</text>
</comment>
<name>R9PEC9_PSEHS</name>
<evidence type="ECO:0000313" key="14">
    <source>
        <dbReference type="EMBL" id="GAC99723.1"/>
    </source>
</evidence>
<dbReference type="InterPro" id="IPR012908">
    <property type="entry name" value="PGAP1-ab_dom-like"/>
</dbReference>
<dbReference type="GO" id="GO:0005789">
    <property type="term" value="C:endoplasmic reticulum membrane"/>
    <property type="evidence" value="ECO:0007669"/>
    <property type="project" value="UniProtKB-SubCell"/>
</dbReference>
<dbReference type="Pfam" id="PF25140">
    <property type="entry name" value="PGAP1_TMD"/>
    <property type="match status" value="1"/>
</dbReference>
<dbReference type="eggNOG" id="KOG3724">
    <property type="taxonomic scope" value="Eukaryota"/>
</dbReference>
<dbReference type="Pfam" id="PF07819">
    <property type="entry name" value="PGAP1"/>
    <property type="match status" value="1"/>
</dbReference>
<evidence type="ECO:0000259" key="13">
    <source>
        <dbReference type="Pfam" id="PF25140"/>
    </source>
</evidence>
<evidence type="ECO:0000256" key="3">
    <source>
        <dbReference type="ARBA" id="ARBA00022448"/>
    </source>
</evidence>
<feature type="transmembrane region" description="Helical" evidence="10">
    <location>
        <begin position="1054"/>
        <end position="1074"/>
    </location>
</feature>
<evidence type="ECO:0000256" key="6">
    <source>
        <dbReference type="ARBA" id="ARBA00022824"/>
    </source>
</evidence>
<keyword evidence="6 10" id="KW-0256">Endoplasmic reticulum</keyword>
<keyword evidence="7 10" id="KW-0653">Protein transport</keyword>
<feature type="compositionally biased region" description="Basic and acidic residues" evidence="11">
    <location>
        <begin position="1332"/>
        <end position="1341"/>
    </location>
</feature>
<evidence type="ECO:0000256" key="5">
    <source>
        <dbReference type="ARBA" id="ARBA00022801"/>
    </source>
</evidence>
<keyword evidence="4 10" id="KW-0812">Transmembrane</keyword>
<feature type="domain" description="GPI inositol-deacylase transmembrane" evidence="13">
    <location>
        <begin position="794"/>
        <end position="1125"/>
    </location>
</feature>
<dbReference type="GO" id="GO:0015031">
    <property type="term" value="P:protein transport"/>
    <property type="evidence" value="ECO:0007669"/>
    <property type="project" value="UniProtKB-KW"/>
</dbReference>
<keyword evidence="3 10" id="KW-0813">Transport</keyword>
<feature type="compositionally biased region" description="Polar residues" evidence="11">
    <location>
        <begin position="1200"/>
        <end position="1215"/>
    </location>
</feature>
<dbReference type="Pfam" id="PF25141">
    <property type="entry name" value="PGAP1_2nd"/>
    <property type="match status" value="1"/>
</dbReference>
<keyword evidence="5 10" id="KW-0378">Hydrolase</keyword>
<protein>
    <recommendedName>
        <fullName evidence="10">GPI inositol-deacylase</fullName>
        <ecNumber evidence="10">3.1.-.-</ecNumber>
    </recommendedName>
</protein>
<sequence length="1502" mass="165028">MTVPMRSGRRLWLPWLILAISMILVTYSVDSFMRLPQQLGISQQCRMSRMWPAYIDHTANLEPFSPSGLWRKYRLYLYRERHFEPMDLPTGSPALFVPGNSGSYGQVRSVASSASRQFYKENGSGARRDEWKDAPPGVAHTDWYTIDFNEDFSAFSGSTLIEQATFINEIVAYLSDRYAAAATRSYAAGERNTTVPILAHSMGGIAARLTAHLPNHPVGKIDTIVTLSTPHAYPPVPFDRSVEYVYSLINSPIVPSKEAQHGPPLLVSIAGGLLDTQLPSDPSSLSLARIGESVPASRISTYTGSLPSLWSSVDHVAVMWCDQLREKIARGFLLDMMAFGRVSDERNAGGISGRSSVLRRRRELWRRALSIFGVTDAGNGDIGPLELLPSQESIFDEDRETFVVENETPSFQRPTVGSDSALSTDQQNLIFHIPADLSQDGSDLHAFELITNLCVGWNPSSGMGAPIPQPIELVVQTCTSVPDSHNPIGGQTVTCQLIMPWQWELIPPSFLPRTDILMQESSGHTDPNFPENKPFPSADEIYHVPGYGFQRLRLDADYLKRQRVDWIRVERKTASGIFVHQRGLKSFARGGWMRQAAGRVERHGSALLLTNLPDSDIHQHHQDAGFATTGAIPIASEWSLKGIGSSLLARRIEVVPSQCLVGNLALYTLLSNDESLHSTDPSFSPFMHISDRATGDSRWYPQLASPELIRKIRNRTYKNEPVTFPLSLHGNAPFIPPARDSLDEVRVQIWTDQALLRPVPGKTLACSSPIDSIRLSVDWKASAGLVLLRYRFFLAAWPLGLLAFCLGLSWLKWAADPELIFPSPLSSITQPAFRTPIVGNICDPLLGLLSCTTVALVLIDSVRLMLYRAMPSAQAQGPSSSLLGMVLGLNEHSSSAGLVPCFLLVSYAALLIIAATIQWSFSLAAAIITRFGLARKFDWIGAATSSSDPLRWNRQSIAGLATLLLSVVLFVPHQFVFLIMFLLQLLNTLRALLELQSQRGVAQSHESRYRQHLSVFVILLFLLPQKASFLVTWVRNLASVGIKTPKTMAAWMDHNLVDVAPIVVLIWLMAGGRMLEPPRTALEGKAIAFGFGVVGWYALVWGIRYTYRTYDAFNALCVLLAVCHWRSRRAGSRSPYNRDQPARHGNKQSDETVGMLDDSDHMDAVSKHSMTSRAEEYELHSASRSEQLPIHHLALPASIASQQDGPPTATSNASNGAAFETTPEPRSASDKLDQLIAQYLEVLDRYQKARASSTNLFSSGYLKLSRAKMEYGPSRLSSNSYDSRLLAELNATVAEKPSTTDAARTKNIFVARSQPDYSHLEEDKGVLVNDTDESKAGKEDIAAAGLRRRVRPGVESSEPEEKPSGLPSTSPSNLAKRAAGNHAVPAVGKIGRETMADINSKKNDDQGLGIVSNADHDKAQIQDETVGKSRAQRAKPDALLQFGGLPSTSLRGAQADLRKALDEVLGVMPDSTGSDSGDGLVQLTLHLETLATAISEMKRSQT</sequence>
<gene>
    <name evidence="14" type="ORF">PHSY_007326</name>
</gene>
<dbReference type="InterPro" id="IPR039529">
    <property type="entry name" value="PGAP1/BST1"/>
</dbReference>
<evidence type="ECO:0000313" key="15">
    <source>
        <dbReference type="Proteomes" id="UP000014071"/>
    </source>
</evidence>
<dbReference type="GO" id="GO:0006888">
    <property type="term" value="P:endoplasmic reticulum to Golgi vesicle-mediated transport"/>
    <property type="evidence" value="ECO:0007669"/>
    <property type="project" value="TreeGrafter"/>
</dbReference>
<dbReference type="GO" id="GO:0050185">
    <property type="term" value="F:phosphatidylinositol deacylase activity"/>
    <property type="evidence" value="ECO:0007669"/>
    <property type="project" value="TreeGrafter"/>
</dbReference>
<dbReference type="Pfam" id="PF21730">
    <property type="entry name" value="Vma22_CCDC115"/>
    <property type="match status" value="1"/>
</dbReference>
<dbReference type="Gene3D" id="3.40.50.1820">
    <property type="entry name" value="alpha/beta hydrolase"/>
    <property type="match status" value="1"/>
</dbReference>
<dbReference type="InterPro" id="IPR056824">
    <property type="entry name" value="PGAP1_TMD"/>
</dbReference>
<evidence type="ECO:0000256" key="11">
    <source>
        <dbReference type="SAM" id="MobiDB-lite"/>
    </source>
</evidence>
<keyword evidence="8 10" id="KW-1133">Transmembrane helix</keyword>
<proteinExistence type="inferred from homology"/>
<evidence type="ECO:0000259" key="12">
    <source>
        <dbReference type="Pfam" id="PF07819"/>
    </source>
</evidence>
<dbReference type="PANTHER" id="PTHR15495">
    <property type="entry name" value="NEGATIVE REGULATOR OF VESICLE FORMATION-RELATED"/>
    <property type="match status" value="1"/>
</dbReference>
<dbReference type="GO" id="GO:0006505">
    <property type="term" value="P:GPI anchor metabolic process"/>
    <property type="evidence" value="ECO:0007669"/>
    <property type="project" value="TreeGrafter"/>
</dbReference>